<feature type="compositionally biased region" description="Low complexity" evidence="12">
    <location>
        <begin position="326"/>
        <end position="359"/>
    </location>
</feature>
<dbReference type="GO" id="GO:0000724">
    <property type="term" value="P:double-strand break repair via homologous recombination"/>
    <property type="evidence" value="ECO:0007669"/>
    <property type="project" value="TreeGrafter"/>
</dbReference>
<dbReference type="GO" id="GO:0005524">
    <property type="term" value="F:ATP binding"/>
    <property type="evidence" value="ECO:0007669"/>
    <property type="project" value="UniProtKB-KW"/>
</dbReference>
<keyword evidence="8" id="KW-0413">Isomerase</keyword>
<dbReference type="GO" id="GO:0009378">
    <property type="term" value="F:four-way junction helicase activity"/>
    <property type="evidence" value="ECO:0007669"/>
    <property type="project" value="TreeGrafter"/>
</dbReference>
<dbReference type="InterPro" id="IPR032284">
    <property type="entry name" value="RecQ_Zn-bd"/>
</dbReference>
<evidence type="ECO:0000256" key="6">
    <source>
        <dbReference type="ARBA" id="ARBA00022840"/>
    </source>
</evidence>
<dbReference type="Pfam" id="PF00270">
    <property type="entry name" value="DEAD"/>
    <property type="match status" value="1"/>
</dbReference>
<feature type="region of interest" description="Disordered" evidence="12">
    <location>
        <begin position="192"/>
        <end position="264"/>
    </location>
</feature>
<dbReference type="SMART" id="SM00487">
    <property type="entry name" value="DEXDc"/>
    <property type="match status" value="1"/>
</dbReference>
<dbReference type="SMART" id="SM00490">
    <property type="entry name" value="HELICc"/>
    <property type="match status" value="1"/>
</dbReference>
<dbReference type="SMART" id="SM00956">
    <property type="entry name" value="RQC"/>
    <property type="match status" value="1"/>
</dbReference>
<feature type="region of interest" description="Disordered" evidence="12">
    <location>
        <begin position="1226"/>
        <end position="1292"/>
    </location>
</feature>
<feature type="compositionally biased region" description="Gly residues" evidence="12">
    <location>
        <begin position="316"/>
        <end position="325"/>
    </location>
</feature>
<dbReference type="InterPro" id="IPR036390">
    <property type="entry name" value="WH_DNA-bd_sf"/>
</dbReference>
<dbReference type="GO" id="GO:0016787">
    <property type="term" value="F:hydrolase activity"/>
    <property type="evidence" value="ECO:0007669"/>
    <property type="project" value="UniProtKB-KW"/>
</dbReference>
<keyword evidence="7" id="KW-0238">DNA-binding</keyword>
<dbReference type="InterPro" id="IPR011545">
    <property type="entry name" value="DEAD/DEAH_box_helicase_dom"/>
</dbReference>
<dbReference type="InterPro" id="IPR001650">
    <property type="entry name" value="Helicase_C-like"/>
</dbReference>
<feature type="compositionally biased region" description="Acidic residues" evidence="12">
    <location>
        <begin position="255"/>
        <end position="264"/>
    </location>
</feature>
<dbReference type="Pfam" id="PF09382">
    <property type="entry name" value="RQC"/>
    <property type="match status" value="1"/>
</dbReference>
<evidence type="ECO:0000256" key="11">
    <source>
        <dbReference type="ARBA" id="ARBA00034808"/>
    </source>
</evidence>
<proteinExistence type="inferred from homology"/>
<dbReference type="GO" id="GO:0043138">
    <property type="term" value="F:3'-5' DNA helicase activity"/>
    <property type="evidence" value="ECO:0007669"/>
    <property type="project" value="UniProtKB-EC"/>
</dbReference>
<evidence type="ECO:0000256" key="9">
    <source>
        <dbReference type="ARBA" id="ARBA00023242"/>
    </source>
</evidence>
<evidence type="ECO:0000259" key="14">
    <source>
        <dbReference type="PROSITE" id="PS51194"/>
    </source>
</evidence>
<evidence type="ECO:0000313" key="15">
    <source>
        <dbReference type="EMBL" id="EJK62561.1"/>
    </source>
</evidence>
<dbReference type="EMBL" id="AGNL01018775">
    <property type="protein sequence ID" value="EJK62561.1"/>
    <property type="molecule type" value="Genomic_DNA"/>
</dbReference>
<comment type="subcellular location">
    <subcellularLocation>
        <location evidence="1">Nucleus</location>
    </subcellularLocation>
</comment>
<feature type="compositionally biased region" description="Polar residues" evidence="12">
    <location>
        <begin position="360"/>
        <end position="379"/>
    </location>
</feature>
<feature type="compositionally biased region" description="Basic residues" evidence="12">
    <location>
        <begin position="1045"/>
        <end position="1055"/>
    </location>
</feature>
<evidence type="ECO:0000256" key="7">
    <source>
        <dbReference type="ARBA" id="ARBA00023125"/>
    </source>
</evidence>
<dbReference type="GO" id="GO:0003677">
    <property type="term" value="F:DNA binding"/>
    <property type="evidence" value="ECO:0007669"/>
    <property type="project" value="UniProtKB-KW"/>
</dbReference>
<gene>
    <name evidence="15" type="ORF">THAOC_16821</name>
</gene>
<dbReference type="FunFam" id="3.40.50.300:FF:000296">
    <property type="entry name" value="ATP-dependent DNA helicase RecQ"/>
    <property type="match status" value="1"/>
</dbReference>
<feature type="compositionally biased region" description="Polar residues" evidence="12">
    <location>
        <begin position="278"/>
        <end position="287"/>
    </location>
</feature>
<dbReference type="Proteomes" id="UP000266841">
    <property type="component" value="Unassembled WGS sequence"/>
</dbReference>
<comment type="similarity">
    <text evidence="2">Belongs to the helicase family. RecQ subfamily.</text>
</comment>
<dbReference type="InterPro" id="IPR014001">
    <property type="entry name" value="Helicase_ATP-bd"/>
</dbReference>
<dbReference type="InterPro" id="IPR002464">
    <property type="entry name" value="DNA/RNA_helicase_DEAH_CS"/>
</dbReference>
<dbReference type="GO" id="GO:0005634">
    <property type="term" value="C:nucleus"/>
    <property type="evidence" value="ECO:0007669"/>
    <property type="project" value="UniProtKB-SubCell"/>
</dbReference>
<evidence type="ECO:0000256" key="10">
    <source>
        <dbReference type="ARBA" id="ARBA00034617"/>
    </source>
</evidence>
<evidence type="ECO:0000313" key="16">
    <source>
        <dbReference type="Proteomes" id="UP000266841"/>
    </source>
</evidence>
<feature type="region of interest" description="Disordered" evidence="12">
    <location>
        <begin position="91"/>
        <end position="179"/>
    </location>
</feature>
<feature type="compositionally biased region" description="Basic and acidic residues" evidence="12">
    <location>
        <begin position="1233"/>
        <end position="1247"/>
    </location>
</feature>
<evidence type="ECO:0000256" key="8">
    <source>
        <dbReference type="ARBA" id="ARBA00023235"/>
    </source>
</evidence>
<evidence type="ECO:0000256" key="3">
    <source>
        <dbReference type="ARBA" id="ARBA00022741"/>
    </source>
</evidence>
<keyword evidence="9" id="KW-0539">Nucleus</keyword>
<feature type="region of interest" description="Disordered" evidence="12">
    <location>
        <begin position="1030"/>
        <end position="1089"/>
    </location>
</feature>
<dbReference type="NCBIfam" id="TIGR00614">
    <property type="entry name" value="recQ_fam"/>
    <property type="match status" value="1"/>
</dbReference>
<dbReference type="SUPFAM" id="SSF46785">
    <property type="entry name" value="Winged helix' DNA-binding domain"/>
    <property type="match status" value="1"/>
</dbReference>
<dbReference type="EC" id="5.6.2.4" evidence="11"/>
<accession>K0SNN9</accession>
<evidence type="ECO:0000256" key="12">
    <source>
        <dbReference type="SAM" id="MobiDB-lite"/>
    </source>
</evidence>
<organism evidence="15 16">
    <name type="scientific">Thalassiosira oceanica</name>
    <name type="common">Marine diatom</name>
    <dbReference type="NCBI Taxonomy" id="159749"/>
    <lineage>
        <taxon>Eukaryota</taxon>
        <taxon>Sar</taxon>
        <taxon>Stramenopiles</taxon>
        <taxon>Ochrophyta</taxon>
        <taxon>Bacillariophyta</taxon>
        <taxon>Coscinodiscophyceae</taxon>
        <taxon>Thalassiosirophycidae</taxon>
        <taxon>Thalassiosirales</taxon>
        <taxon>Thalassiosiraceae</taxon>
        <taxon>Thalassiosira</taxon>
    </lineage>
</organism>
<dbReference type="Pfam" id="PF16124">
    <property type="entry name" value="RecQ_Zn_bind"/>
    <property type="match status" value="1"/>
</dbReference>
<feature type="domain" description="Helicase ATP-binding" evidence="13">
    <location>
        <begin position="478"/>
        <end position="656"/>
    </location>
</feature>
<keyword evidence="4" id="KW-0378">Hydrolase</keyword>
<dbReference type="InterPro" id="IPR027417">
    <property type="entry name" value="P-loop_NTPase"/>
</dbReference>
<protein>
    <recommendedName>
        <fullName evidence="11">DNA 3'-5' helicase</fullName>
        <ecNumber evidence="11">5.6.2.4</ecNumber>
    </recommendedName>
</protein>
<feature type="compositionally biased region" description="Low complexity" evidence="12">
    <location>
        <begin position="1"/>
        <end position="17"/>
    </location>
</feature>
<name>K0SNN9_THAOC</name>
<dbReference type="InterPro" id="IPR018982">
    <property type="entry name" value="RQC_domain"/>
</dbReference>
<keyword evidence="16" id="KW-1185">Reference proteome</keyword>
<comment type="catalytic activity">
    <reaction evidence="10">
        <text>Couples ATP hydrolysis with the unwinding of duplex DNA by translocating in the 3'-5' direction.</text>
        <dbReference type="EC" id="5.6.2.4"/>
    </reaction>
</comment>
<comment type="caution">
    <text evidence="15">The sequence shown here is derived from an EMBL/GenBank/DDBJ whole genome shotgun (WGS) entry which is preliminary data.</text>
</comment>
<dbReference type="PROSITE" id="PS00690">
    <property type="entry name" value="DEAH_ATP_HELICASE"/>
    <property type="match status" value="1"/>
</dbReference>
<dbReference type="Gene3D" id="3.40.50.300">
    <property type="entry name" value="P-loop containing nucleotide triphosphate hydrolases"/>
    <property type="match status" value="2"/>
</dbReference>
<feature type="compositionally biased region" description="Polar residues" evidence="12">
    <location>
        <begin position="214"/>
        <end position="252"/>
    </location>
</feature>
<evidence type="ECO:0000256" key="1">
    <source>
        <dbReference type="ARBA" id="ARBA00004123"/>
    </source>
</evidence>
<dbReference type="Pfam" id="PF00271">
    <property type="entry name" value="Helicase_C"/>
    <property type="match status" value="1"/>
</dbReference>
<feature type="region of interest" description="Disordered" evidence="12">
    <location>
        <begin position="277"/>
        <end position="383"/>
    </location>
</feature>
<keyword evidence="5" id="KW-0347">Helicase</keyword>
<dbReference type="GO" id="GO:0005737">
    <property type="term" value="C:cytoplasm"/>
    <property type="evidence" value="ECO:0007669"/>
    <property type="project" value="TreeGrafter"/>
</dbReference>
<dbReference type="PANTHER" id="PTHR13710:SF153">
    <property type="entry name" value="RECQ-LIKE DNA HELICASE BLM"/>
    <property type="match status" value="1"/>
</dbReference>
<dbReference type="Gene3D" id="1.10.150.80">
    <property type="entry name" value="HRDC domain"/>
    <property type="match status" value="1"/>
</dbReference>
<dbReference type="InterPro" id="IPR044876">
    <property type="entry name" value="HRDC_dom_sf"/>
</dbReference>
<evidence type="ECO:0000259" key="13">
    <source>
        <dbReference type="PROSITE" id="PS51192"/>
    </source>
</evidence>
<keyword evidence="6" id="KW-0067">ATP-binding</keyword>
<dbReference type="OrthoDB" id="10261556at2759"/>
<dbReference type="PANTHER" id="PTHR13710">
    <property type="entry name" value="DNA HELICASE RECQ FAMILY MEMBER"/>
    <property type="match status" value="1"/>
</dbReference>
<feature type="region of interest" description="Disordered" evidence="12">
    <location>
        <begin position="1"/>
        <end position="34"/>
    </location>
</feature>
<dbReference type="GO" id="GO:0006260">
    <property type="term" value="P:DNA replication"/>
    <property type="evidence" value="ECO:0007669"/>
    <property type="project" value="InterPro"/>
</dbReference>
<dbReference type="CDD" id="cd17920">
    <property type="entry name" value="DEXHc_RecQ"/>
    <property type="match status" value="1"/>
</dbReference>
<dbReference type="Gene3D" id="1.10.10.10">
    <property type="entry name" value="Winged helix-like DNA-binding domain superfamily/Winged helix DNA-binding domain"/>
    <property type="match status" value="1"/>
</dbReference>
<keyword evidence="3" id="KW-0547">Nucleotide-binding</keyword>
<sequence>MQNNLASQSRQQEQQRPPADRPQWEYAVDPVTNESTFERLWKKNRVQSTANSVRQIDFTASSPSNPALNRSRTSATIVRLDDIARVVEQAKSNFRQRTKQPPEPVPSPPRDVGKSTCMPCKQQPANAATHQPPGGGRSDIHNQQNQHQTAPPPPPRVSSDSNTFANHTRRQNNDCATGSNIAGSDLLFTQDPASSFDYGDPPMAASTAGPRGQQACTGNQWMANNDRSAQGNPQQSHGGAQRHNSNSFQPASSLGEDEFGDDDDDLLATLDLEKTINSRKTSTSQPSPCRGPLKTINSGNDNVNTWNSRGDFNSGSGSGGQGYGSTGNQYQNEMNGGSYGNSNYSSNNYQPNSNNYQSNRSGYNDQSNEISNGGYNNHASGYGNDRGRFNNNCSGGEGQYGNNNYGNSSSGYGGNGGSGGYSNNSYQDNGGYSNSYDQYSGVSSYAQSQHVGEAKNVFSELKTMFGHDRFRPGQQEVIENAMRGRDVFVLLPTGGGKSLCYQLPAWCQPGLSVVISPLLALMEDQVQSMVRAGVESVFLNSTQSYEDEQQFIVQKLNQLTPHGGIKLLYVTPEKLTHSGMIRGIIQSLSQRNLVSRFVVDEAHCLSDWGHDFRPDYKNLRNLRHDYPTVPIMALTATANEQVVKDSMQVLGMRNAFVFRSSFNRPNLHYEVRKKDTKTIDTICEYIAERRGESGVIYCLSKKDCENVSQKLNNKLREKGIRNIRVSFYHADVDPAEKARRHNEWSSGRIAVLCATIAFGMGSKSSALLFCAFSATCPSDPLLSLFRHSVDKPDVRFVMHYSMPKSITHYYQESGRAGRDGNNADCILFYSYKDKKTLEFMIKKADNVRNSAACRRKIEQLYTCVRYCENTFECRRTLQLRFFGENFDKCVCNRTCDNCRADRVPERRNMTSEAREVIALLDSLSHQRNGRGVTLVQLVELWRGSKSKQHTKFLNTSTLVNYGAGTKYRRDDVDRIAHSMVFDGILNEIAESNTAGFNCDYVSPGPNANAVMNGSFTFFVDFEAKKAAVVKEKKKATSKKKDGGEKKKKAKKKAKKANSEHIIEVGDSPDSDEPLSSMASKSKRGKGVLPANRTADLSDRIKKLVTNMAEEEQMNGEKVFYWNILSADNISQISNEVPTTTEELAECGIPAMIQKNYGERILKNINSFIQMNGLQEYIDKRPKKKMKAADGKPPAAAAASFPSQDNIVVLDDAETLFDDDLDDELLASIPLGKQPEDPKPAKSGDEHMASAMPSNPYSRSVKGITSNKKKKSPKPIGSKLSKKKGQSKFFTNP</sequence>
<feature type="domain" description="Helicase C-terminal" evidence="14">
    <location>
        <begin position="678"/>
        <end position="861"/>
    </location>
</feature>
<dbReference type="PROSITE" id="PS51192">
    <property type="entry name" value="HELICASE_ATP_BIND_1"/>
    <property type="match status" value="1"/>
</dbReference>
<reference evidence="15 16" key="1">
    <citation type="journal article" date="2012" name="Genome Biol.">
        <title>Genome and low-iron response of an oceanic diatom adapted to chronic iron limitation.</title>
        <authorList>
            <person name="Lommer M."/>
            <person name="Specht M."/>
            <person name="Roy A.S."/>
            <person name="Kraemer L."/>
            <person name="Andreson R."/>
            <person name="Gutowska M.A."/>
            <person name="Wolf J."/>
            <person name="Bergner S.V."/>
            <person name="Schilhabel M.B."/>
            <person name="Klostermeier U.C."/>
            <person name="Beiko R.G."/>
            <person name="Rosenstiel P."/>
            <person name="Hippler M."/>
            <person name="Laroche J."/>
        </authorList>
    </citation>
    <scope>NUCLEOTIDE SEQUENCE [LARGE SCALE GENOMIC DNA]</scope>
    <source>
        <strain evidence="15 16">CCMP1005</strain>
    </source>
</reference>
<feature type="compositionally biased region" description="Polar residues" evidence="12">
    <location>
        <begin position="295"/>
        <end position="311"/>
    </location>
</feature>
<dbReference type="SUPFAM" id="SSF52540">
    <property type="entry name" value="P-loop containing nucleoside triphosphate hydrolases"/>
    <property type="match status" value="1"/>
</dbReference>
<dbReference type="PROSITE" id="PS51194">
    <property type="entry name" value="HELICASE_CTER"/>
    <property type="match status" value="1"/>
</dbReference>
<evidence type="ECO:0000256" key="5">
    <source>
        <dbReference type="ARBA" id="ARBA00022806"/>
    </source>
</evidence>
<dbReference type="InterPro" id="IPR036388">
    <property type="entry name" value="WH-like_DNA-bd_sf"/>
</dbReference>
<dbReference type="InterPro" id="IPR004589">
    <property type="entry name" value="DNA_helicase_ATP-dep_RecQ"/>
</dbReference>
<dbReference type="eggNOG" id="KOG0351">
    <property type="taxonomic scope" value="Eukaryota"/>
</dbReference>
<dbReference type="GO" id="GO:0005694">
    <property type="term" value="C:chromosome"/>
    <property type="evidence" value="ECO:0007669"/>
    <property type="project" value="TreeGrafter"/>
</dbReference>
<evidence type="ECO:0000256" key="4">
    <source>
        <dbReference type="ARBA" id="ARBA00022801"/>
    </source>
</evidence>
<evidence type="ECO:0000256" key="2">
    <source>
        <dbReference type="ARBA" id="ARBA00005446"/>
    </source>
</evidence>